<keyword evidence="3" id="KW-1185">Reference proteome</keyword>
<gene>
    <name evidence="2" type="ORF">P170DRAFT_415228</name>
</gene>
<dbReference type="PANTHER" id="PTHR40627:SF5">
    <property type="entry name" value="INDOLE PRENYLTRANSFERASE TDIB"/>
    <property type="match status" value="1"/>
</dbReference>
<evidence type="ECO:0000313" key="2">
    <source>
        <dbReference type="EMBL" id="PLB46277.1"/>
    </source>
</evidence>
<dbReference type="GO" id="GO:0016765">
    <property type="term" value="F:transferase activity, transferring alkyl or aryl (other than methyl) groups"/>
    <property type="evidence" value="ECO:0007669"/>
    <property type="project" value="InterPro"/>
</dbReference>
<dbReference type="InterPro" id="IPR017795">
    <property type="entry name" value="ABBA_NscD-like"/>
</dbReference>
<dbReference type="SFLD" id="SFLDG01162">
    <property type="entry name" value="I"/>
    <property type="match status" value="1"/>
</dbReference>
<dbReference type="OrthoDB" id="5392033at2759"/>
<dbReference type="GeneID" id="36554752"/>
<dbReference type="GO" id="GO:0009820">
    <property type="term" value="P:alkaloid metabolic process"/>
    <property type="evidence" value="ECO:0007669"/>
    <property type="project" value="InterPro"/>
</dbReference>
<comment type="caution">
    <text evidence="2">The sequence shown here is derived from an EMBL/GenBank/DDBJ whole genome shotgun (WGS) entry which is preliminary data.</text>
</comment>
<dbReference type="STRING" id="1392250.A0A2I2G066"/>
<accession>A0A2I2G066</accession>
<dbReference type="NCBIfam" id="TIGR03429">
    <property type="entry name" value="arom_pren_DMATS"/>
    <property type="match status" value="1"/>
</dbReference>
<dbReference type="RefSeq" id="XP_024701579.1">
    <property type="nucleotide sequence ID" value="XM_024847053.1"/>
</dbReference>
<dbReference type="PANTHER" id="PTHR40627">
    <property type="entry name" value="INDOLE PRENYLTRANSFERASE TDIB-RELATED"/>
    <property type="match status" value="1"/>
</dbReference>
<organism evidence="2 3">
    <name type="scientific">Aspergillus steynii IBT 23096</name>
    <dbReference type="NCBI Taxonomy" id="1392250"/>
    <lineage>
        <taxon>Eukaryota</taxon>
        <taxon>Fungi</taxon>
        <taxon>Dikarya</taxon>
        <taxon>Ascomycota</taxon>
        <taxon>Pezizomycotina</taxon>
        <taxon>Eurotiomycetes</taxon>
        <taxon>Eurotiomycetidae</taxon>
        <taxon>Eurotiales</taxon>
        <taxon>Aspergillaceae</taxon>
        <taxon>Aspergillus</taxon>
        <taxon>Aspergillus subgen. Circumdati</taxon>
    </lineage>
</organism>
<dbReference type="AlphaFoldDB" id="A0A2I2G066"/>
<dbReference type="SFLD" id="SFLDS00036">
    <property type="entry name" value="Aromatic_Prenyltransferase"/>
    <property type="match status" value="1"/>
</dbReference>
<dbReference type="EMBL" id="MSFO01000007">
    <property type="protein sequence ID" value="PLB46277.1"/>
    <property type="molecule type" value="Genomic_DNA"/>
</dbReference>
<dbReference type="Pfam" id="PF11991">
    <property type="entry name" value="Trp_DMAT"/>
    <property type="match status" value="1"/>
</dbReference>
<protein>
    <submittedName>
        <fullName evidence="2">Aromatic prenyltransferase</fullName>
    </submittedName>
</protein>
<name>A0A2I2G066_9EURO</name>
<dbReference type="VEuPathDB" id="FungiDB:P170DRAFT_415228"/>
<evidence type="ECO:0000256" key="1">
    <source>
        <dbReference type="ARBA" id="ARBA00022679"/>
    </source>
</evidence>
<sequence>MPIMQTTIPPPEVESQEAGKSLAVQYWREYIRSVMVPLFHATGSYTSAEQESHLQFMDKLVAPNLGPLPTEPHGPYTPPASLVGSPFDPSLNMAASGKAKARFDFDIVGPAQRTGSDPFAEHAARKVALHIASKTGSSTQWLENLFTTLFLSPEETQTVVTQMPADIAAPPLSVGVDFDGSQRVMKCYIHGVRKSVATGRSSTDILLQALRNLEPMGDSLSAGVELLEDYLSTTPNDAVLMLLGIDCLDPTLYPETRVKCYLHTRSNSFSVARDVMTLGGRLDDETSRARIELLRSIWSILRNEPDDVPMDEEWSKPDRIGSTGYSGLQFTIEIAPGHTFPDTKIYVPVFQYAETTQEVERNVELMLQKLGNEWGLTGRYRKTMQTIFGSETDYGQTYVSFAYSKTKGAYTTSYFARPIRQVDTKLAGYFGIRLN</sequence>
<dbReference type="Proteomes" id="UP000234275">
    <property type="component" value="Unassembled WGS sequence"/>
</dbReference>
<evidence type="ECO:0000313" key="3">
    <source>
        <dbReference type="Proteomes" id="UP000234275"/>
    </source>
</evidence>
<dbReference type="CDD" id="cd13929">
    <property type="entry name" value="PT-DMATS_CymD"/>
    <property type="match status" value="1"/>
</dbReference>
<proteinExistence type="predicted"/>
<reference evidence="2 3" key="1">
    <citation type="submission" date="2016-12" db="EMBL/GenBank/DDBJ databases">
        <title>The genomes of Aspergillus section Nigri reveals drivers in fungal speciation.</title>
        <authorList>
            <consortium name="DOE Joint Genome Institute"/>
            <person name="Vesth T.C."/>
            <person name="Nybo J."/>
            <person name="Theobald S."/>
            <person name="Brandl J."/>
            <person name="Frisvad J.C."/>
            <person name="Nielsen K.F."/>
            <person name="Lyhne E.K."/>
            <person name="Kogle M.E."/>
            <person name="Kuo A."/>
            <person name="Riley R."/>
            <person name="Clum A."/>
            <person name="Nolan M."/>
            <person name="Lipzen A."/>
            <person name="Salamov A."/>
            <person name="Henrissat B."/>
            <person name="Wiebenga A."/>
            <person name="De Vries R.P."/>
            <person name="Grigoriev I.V."/>
            <person name="Mortensen U.H."/>
            <person name="Andersen M.R."/>
            <person name="Baker S.E."/>
        </authorList>
    </citation>
    <scope>NUCLEOTIDE SEQUENCE [LARGE SCALE GENOMIC DNA]</scope>
    <source>
        <strain evidence="2 3">IBT 23096</strain>
    </source>
</reference>
<keyword evidence="1 2" id="KW-0808">Transferase</keyword>
<dbReference type="InterPro" id="IPR033964">
    <property type="entry name" value="ABBA"/>
</dbReference>